<evidence type="ECO:0008006" key="3">
    <source>
        <dbReference type="Google" id="ProtNLM"/>
    </source>
</evidence>
<sequence length="113" mass="12315">MQPTRTTAMQACIDACIRCQRTCLHEAMTHCLEAGGEHLEPEHFRLMLDCADICRTSADFMLRSSALHGLTCGVCAQVCERCADSCDAIDGMQACADTCRTCAEHCRAMATAH</sequence>
<gene>
    <name evidence="1" type="ORF">HNQ52_001610</name>
</gene>
<evidence type="ECO:0000313" key="1">
    <source>
        <dbReference type="EMBL" id="MBB5208081.1"/>
    </source>
</evidence>
<organism evidence="1 2">
    <name type="scientific">Chiayiivirga flava</name>
    <dbReference type="NCBI Taxonomy" id="659595"/>
    <lineage>
        <taxon>Bacteria</taxon>
        <taxon>Pseudomonadati</taxon>
        <taxon>Pseudomonadota</taxon>
        <taxon>Gammaproteobacteria</taxon>
        <taxon>Lysobacterales</taxon>
        <taxon>Lysobacteraceae</taxon>
        <taxon>Chiayiivirga</taxon>
    </lineage>
</organism>
<keyword evidence="2" id="KW-1185">Reference proteome</keyword>
<dbReference type="Proteomes" id="UP000521199">
    <property type="component" value="Unassembled WGS sequence"/>
</dbReference>
<dbReference type="InterPro" id="IPR005560">
    <property type="entry name" value="Csp_YhjQ"/>
</dbReference>
<dbReference type="PANTHER" id="PTHR37310">
    <property type="entry name" value="CYTOPLASMIC PROTEIN-RELATED"/>
    <property type="match status" value="1"/>
</dbReference>
<comment type="caution">
    <text evidence="1">The sequence shown here is derived from an EMBL/GenBank/DDBJ whole genome shotgun (WGS) entry which is preliminary data.</text>
</comment>
<dbReference type="EMBL" id="JACHHP010000002">
    <property type="protein sequence ID" value="MBB5208081.1"/>
    <property type="molecule type" value="Genomic_DNA"/>
</dbReference>
<protein>
    <recommendedName>
        <fullName evidence="3">Four-helix bundle copper-binding protein</fullName>
    </recommendedName>
</protein>
<dbReference type="Gene3D" id="1.20.1270.360">
    <property type="match status" value="1"/>
</dbReference>
<dbReference type="InterPro" id="IPR044543">
    <property type="entry name" value="YHJQ-like"/>
</dbReference>
<reference evidence="1 2" key="1">
    <citation type="submission" date="2020-08" db="EMBL/GenBank/DDBJ databases">
        <title>Genomic Encyclopedia of Type Strains, Phase IV (KMG-IV): sequencing the most valuable type-strain genomes for metagenomic binning, comparative biology and taxonomic classification.</title>
        <authorList>
            <person name="Goeker M."/>
        </authorList>
    </citation>
    <scope>NUCLEOTIDE SEQUENCE [LARGE SCALE GENOMIC DNA]</scope>
    <source>
        <strain evidence="1 2">DSM 24163</strain>
    </source>
</reference>
<dbReference type="Pfam" id="PF03860">
    <property type="entry name" value="Csp"/>
    <property type="match status" value="1"/>
</dbReference>
<dbReference type="AlphaFoldDB" id="A0A7W8D7G4"/>
<dbReference type="PANTHER" id="PTHR37310:SF1">
    <property type="entry name" value="CYTOPLASMIC PROTEIN"/>
    <property type="match status" value="1"/>
</dbReference>
<accession>A0A7W8D7G4</accession>
<dbReference type="CDD" id="cd08026">
    <property type="entry name" value="DUF326"/>
    <property type="match status" value="1"/>
</dbReference>
<proteinExistence type="predicted"/>
<name>A0A7W8D7G4_9GAMM</name>
<evidence type="ECO:0000313" key="2">
    <source>
        <dbReference type="Proteomes" id="UP000521199"/>
    </source>
</evidence>
<dbReference type="RefSeq" id="WP_183960584.1">
    <property type="nucleotide sequence ID" value="NZ_JACHHP010000002.1"/>
</dbReference>